<keyword evidence="2" id="KW-0805">Transcription regulation</keyword>
<dbReference type="CDD" id="cd01392">
    <property type="entry name" value="HTH_LacI"/>
    <property type="match status" value="1"/>
</dbReference>
<evidence type="ECO:0000256" key="2">
    <source>
        <dbReference type="ARBA" id="ARBA00023015"/>
    </source>
</evidence>
<protein>
    <submittedName>
        <fullName evidence="6">LacI family transcriptional regulator</fullName>
    </submittedName>
</protein>
<dbReference type="RefSeq" id="WP_258214848.1">
    <property type="nucleotide sequence ID" value="NZ_JANQBD010000014.1"/>
</dbReference>
<dbReference type="SMART" id="SM00354">
    <property type="entry name" value="HTH_LACI"/>
    <property type="match status" value="1"/>
</dbReference>
<dbReference type="PROSITE" id="PS50932">
    <property type="entry name" value="HTH_LACI_2"/>
    <property type="match status" value="1"/>
</dbReference>
<dbReference type="SUPFAM" id="SSF53822">
    <property type="entry name" value="Periplasmic binding protein-like I"/>
    <property type="match status" value="1"/>
</dbReference>
<name>A0ABT1YLI8_9BACL</name>
<dbReference type="PANTHER" id="PTHR30146">
    <property type="entry name" value="LACI-RELATED TRANSCRIPTIONAL REPRESSOR"/>
    <property type="match status" value="1"/>
</dbReference>
<dbReference type="Proteomes" id="UP001300012">
    <property type="component" value="Unassembled WGS sequence"/>
</dbReference>
<dbReference type="InterPro" id="IPR046335">
    <property type="entry name" value="LacI/GalR-like_sensor"/>
</dbReference>
<keyword evidence="7" id="KW-1185">Reference proteome</keyword>
<evidence type="ECO:0000259" key="5">
    <source>
        <dbReference type="PROSITE" id="PS50932"/>
    </source>
</evidence>
<accession>A0ABT1YLI8</accession>
<organism evidence="6 7">
    <name type="scientific">Paenibacillus radicis</name>
    <name type="common">ex Xue et al. 2023</name>
    <dbReference type="NCBI Taxonomy" id="2972489"/>
    <lineage>
        <taxon>Bacteria</taxon>
        <taxon>Bacillati</taxon>
        <taxon>Bacillota</taxon>
        <taxon>Bacilli</taxon>
        <taxon>Bacillales</taxon>
        <taxon>Paenibacillaceae</taxon>
        <taxon>Paenibacillus</taxon>
    </lineage>
</organism>
<reference evidence="6 7" key="1">
    <citation type="submission" date="2022-08" db="EMBL/GenBank/DDBJ databases">
        <title>Paenibacillus endoradicis sp. nov., Paenibacillus radicibacter sp. nov and Paenibacillus pararadicis sp. nov., three cold-adapted plant growth-promoting bacteria isolated from root of Larix gmelinii in Great Khingan.</title>
        <authorList>
            <person name="Xue H."/>
        </authorList>
    </citation>
    <scope>NUCLEOTIDE SEQUENCE [LARGE SCALE GENOMIC DNA]</scope>
    <source>
        <strain evidence="6 7">N5-1-1-5</strain>
    </source>
</reference>
<proteinExistence type="predicted"/>
<dbReference type="InterPro" id="IPR028082">
    <property type="entry name" value="Peripla_BP_I"/>
</dbReference>
<dbReference type="Pfam" id="PF00356">
    <property type="entry name" value="LacI"/>
    <property type="match status" value="1"/>
</dbReference>
<feature type="domain" description="HTH lacI-type" evidence="5">
    <location>
        <begin position="5"/>
        <end position="61"/>
    </location>
</feature>
<evidence type="ECO:0000256" key="4">
    <source>
        <dbReference type="ARBA" id="ARBA00023163"/>
    </source>
</evidence>
<evidence type="ECO:0000313" key="7">
    <source>
        <dbReference type="Proteomes" id="UP001300012"/>
    </source>
</evidence>
<dbReference type="PANTHER" id="PTHR30146:SF148">
    <property type="entry name" value="HTH-TYPE TRANSCRIPTIONAL REPRESSOR PURR-RELATED"/>
    <property type="match status" value="1"/>
</dbReference>
<dbReference type="EMBL" id="JANQBD010000014">
    <property type="protein sequence ID" value="MCR8633269.1"/>
    <property type="molecule type" value="Genomic_DNA"/>
</dbReference>
<dbReference type="Gene3D" id="1.10.260.40">
    <property type="entry name" value="lambda repressor-like DNA-binding domains"/>
    <property type="match status" value="1"/>
</dbReference>
<gene>
    <name evidence="6" type="ORF">NV381_18995</name>
</gene>
<keyword evidence="3" id="KW-0238">DNA-binding</keyword>
<evidence type="ECO:0000256" key="1">
    <source>
        <dbReference type="ARBA" id="ARBA00022491"/>
    </source>
</evidence>
<dbReference type="Pfam" id="PF13377">
    <property type="entry name" value="Peripla_BP_3"/>
    <property type="match status" value="1"/>
</dbReference>
<comment type="caution">
    <text evidence="6">The sequence shown here is derived from an EMBL/GenBank/DDBJ whole genome shotgun (WGS) entry which is preliminary data.</text>
</comment>
<dbReference type="CDD" id="cd06267">
    <property type="entry name" value="PBP1_LacI_sugar_binding-like"/>
    <property type="match status" value="1"/>
</dbReference>
<evidence type="ECO:0000256" key="3">
    <source>
        <dbReference type="ARBA" id="ARBA00023125"/>
    </source>
</evidence>
<evidence type="ECO:0000313" key="6">
    <source>
        <dbReference type="EMBL" id="MCR8633269.1"/>
    </source>
</evidence>
<dbReference type="SUPFAM" id="SSF47413">
    <property type="entry name" value="lambda repressor-like DNA-binding domains"/>
    <property type="match status" value="1"/>
</dbReference>
<dbReference type="InterPro" id="IPR010982">
    <property type="entry name" value="Lambda_DNA-bd_dom_sf"/>
</dbReference>
<keyword evidence="4" id="KW-0804">Transcription</keyword>
<keyword evidence="1" id="KW-0678">Repressor</keyword>
<dbReference type="InterPro" id="IPR000843">
    <property type="entry name" value="HTH_LacI"/>
</dbReference>
<sequence length="341" mass="38420">MAKRVTSFDVAKRAGVSRSVVSAVLNGTQGIGVSAEKRTAVLDAIRELNYQVDAQARGMKTGRSQCLAAYGNVSNPLFLQVLEGMQEVCAANGYHLLLYASGPLTEQKGLLDLYLQRRIDGIVALDRPHNISEEWVALINQHNMPYVSVEGYPDHNRIASVLMDYGDSIRRALDYLWEQTGLPPAYLEMFHEHVPLGWGDRERNQTYLQWCEDKGLQPQVYAAADGPWEMRSDYWKQWIQERTTPFAILSNWSRGAVYICRAAQLQGIQIGVDIHVMAADNTERINQHLFPAITSIEIPYREMGRLAALRLLEYIDGQRTYEDKSTISVSSQLVVRQSVGS</sequence>
<dbReference type="Gene3D" id="3.40.50.2300">
    <property type="match status" value="2"/>
</dbReference>